<dbReference type="AlphaFoldDB" id="A0A4C1VC97"/>
<keyword evidence="3" id="KW-1185">Reference proteome</keyword>
<reference evidence="2 3" key="1">
    <citation type="journal article" date="2019" name="Commun. Biol.">
        <title>The bagworm genome reveals a unique fibroin gene that provides high tensile strength.</title>
        <authorList>
            <person name="Kono N."/>
            <person name="Nakamura H."/>
            <person name="Ohtoshi R."/>
            <person name="Tomita M."/>
            <person name="Numata K."/>
            <person name="Arakawa K."/>
        </authorList>
    </citation>
    <scope>NUCLEOTIDE SEQUENCE [LARGE SCALE GENOMIC DNA]</scope>
</reference>
<organism evidence="2 3">
    <name type="scientific">Eumeta variegata</name>
    <name type="common">Bagworm moth</name>
    <name type="synonym">Eumeta japonica</name>
    <dbReference type="NCBI Taxonomy" id="151549"/>
    <lineage>
        <taxon>Eukaryota</taxon>
        <taxon>Metazoa</taxon>
        <taxon>Ecdysozoa</taxon>
        <taxon>Arthropoda</taxon>
        <taxon>Hexapoda</taxon>
        <taxon>Insecta</taxon>
        <taxon>Pterygota</taxon>
        <taxon>Neoptera</taxon>
        <taxon>Endopterygota</taxon>
        <taxon>Lepidoptera</taxon>
        <taxon>Glossata</taxon>
        <taxon>Ditrysia</taxon>
        <taxon>Tineoidea</taxon>
        <taxon>Psychidae</taxon>
        <taxon>Oiketicinae</taxon>
        <taxon>Eumeta</taxon>
    </lineage>
</organism>
<name>A0A4C1VC97_EUMVA</name>
<dbReference type="Proteomes" id="UP000299102">
    <property type="component" value="Unassembled WGS sequence"/>
</dbReference>
<dbReference type="EMBL" id="BGZK01000301">
    <property type="protein sequence ID" value="GBP35235.1"/>
    <property type="molecule type" value="Genomic_DNA"/>
</dbReference>
<evidence type="ECO:0000313" key="2">
    <source>
        <dbReference type="EMBL" id="GBP35235.1"/>
    </source>
</evidence>
<evidence type="ECO:0000256" key="1">
    <source>
        <dbReference type="SAM" id="MobiDB-lite"/>
    </source>
</evidence>
<evidence type="ECO:0000313" key="3">
    <source>
        <dbReference type="Proteomes" id="UP000299102"/>
    </source>
</evidence>
<comment type="caution">
    <text evidence="2">The sequence shown here is derived from an EMBL/GenBank/DDBJ whole genome shotgun (WGS) entry which is preliminary data.</text>
</comment>
<proteinExistence type="predicted"/>
<feature type="region of interest" description="Disordered" evidence="1">
    <location>
        <begin position="40"/>
        <end position="66"/>
    </location>
</feature>
<sequence>MTTRREIKPAEAGLGVPHPRRDDDFCRELILEFGGRRRREIRKGTNFPKERLKTKPPGRAPRPAPRPAEALCVDRLQWSLRLLMSFLWAITLAEFWNWPSDGGSTPQTTPICGRSRGFTIRRKTKSYHSAIPIHDVLLGQRLARRGAARHYRRSDADVVSDFTELAGPPARQRKRIITVV</sequence>
<feature type="region of interest" description="Disordered" evidence="1">
    <location>
        <begin position="1"/>
        <end position="20"/>
    </location>
</feature>
<gene>
    <name evidence="2" type="ORF">EVAR_19455_1</name>
</gene>
<protein>
    <submittedName>
        <fullName evidence="2">Uncharacterized protein</fullName>
    </submittedName>
</protein>
<accession>A0A4C1VC97</accession>